<feature type="repeat" description="ANK" evidence="1">
    <location>
        <begin position="70"/>
        <end position="90"/>
    </location>
</feature>
<keyword evidence="2" id="KW-1133">Transmembrane helix</keyword>
<gene>
    <name evidence="4" type="ORF">F0562_012837</name>
</gene>
<keyword evidence="2" id="KW-0472">Membrane</keyword>
<dbReference type="OrthoDB" id="194358at2759"/>
<evidence type="ECO:0000259" key="3">
    <source>
        <dbReference type="Pfam" id="PF13962"/>
    </source>
</evidence>
<dbReference type="PANTHER" id="PTHR24128:SF111">
    <property type="entry name" value="REPEAT-CONTAINING PROTEIN, PUTATIVE-RELATED"/>
    <property type="match status" value="1"/>
</dbReference>
<dbReference type="Gene3D" id="1.25.40.20">
    <property type="entry name" value="Ankyrin repeat-containing domain"/>
    <property type="match status" value="2"/>
</dbReference>
<evidence type="ECO:0000313" key="4">
    <source>
        <dbReference type="EMBL" id="KAA8522164.1"/>
    </source>
</evidence>
<dbReference type="Pfam" id="PF00023">
    <property type="entry name" value="Ank"/>
    <property type="match status" value="1"/>
</dbReference>
<protein>
    <recommendedName>
        <fullName evidence="3">PGG domain-containing protein</fullName>
    </recommendedName>
</protein>
<keyword evidence="2" id="KW-0812">Transmembrane</keyword>
<dbReference type="PROSITE" id="PS50088">
    <property type="entry name" value="ANK_REPEAT"/>
    <property type="match status" value="3"/>
</dbReference>
<evidence type="ECO:0000313" key="5">
    <source>
        <dbReference type="Proteomes" id="UP000325577"/>
    </source>
</evidence>
<keyword evidence="5" id="KW-1185">Reference proteome</keyword>
<dbReference type="SMART" id="SM00248">
    <property type="entry name" value="ANK"/>
    <property type="match status" value="5"/>
</dbReference>
<dbReference type="PANTHER" id="PTHR24128">
    <property type="entry name" value="HOMEOBOX PROTEIN WARIAI"/>
    <property type="match status" value="1"/>
</dbReference>
<dbReference type="PROSITE" id="PS50297">
    <property type="entry name" value="ANK_REP_REGION"/>
    <property type="match status" value="3"/>
</dbReference>
<dbReference type="InterPro" id="IPR026961">
    <property type="entry name" value="PGG_dom"/>
</dbReference>
<dbReference type="Pfam" id="PF12796">
    <property type="entry name" value="Ank_2"/>
    <property type="match status" value="2"/>
</dbReference>
<name>A0A5J4ZWA6_9ASTE</name>
<keyword evidence="1" id="KW-0040">ANK repeat</keyword>
<feature type="domain" description="PGG" evidence="3">
    <location>
        <begin position="344"/>
        <end position="448"/>
    </location>
</feature>
<feature type="repeat" description="ANK" evidence="1">
    <location>
        <begin position="104"/>
        <end position="126"/>
    </location>
</feature>
<feature type="transmembrane region" description="Helical" evidence="2">
    <location>
        <begin position="347"/>
        <end position="365"/>
    </location>
</feature>
<proteinExistence type="predicted"/>
<dbReference type="InterPro" id="IPR036770">
    <property type="entry name" value="Ankyrin_rpt-contain_sf"/>
</dbReference>
<dbReference type="Proteomes" id="UP000325577">
    <property type="component" value="Linkage Group LG5"/>
</dbReference>
<reference evidence="4 5" key="1">
    <citation type="submission" date="2019-09" db="EMBL/GenBank/DDBJ databases">
        <title>A chromosome-level genome assembly of the Chinese tupelo Nyssa sinensis.</title>
        <authorList>
            <person name="Yang X."/>
            <person name="Kang M."/>
            <person name="Yang Y."/>
            <person name="Xiong H."/>
            <person name="Wang M."/>
            <person name="Zhang Z."/>
            <person name="Wang Z."/>
            <person name="Wu H."/>
            <person name="Ma T."/>
            <person name="Liu J."/>
            <person name="Xi Z."/>
        </authorList>
    </citation>
    <scope>NUCLEOTIDE SEQUENCE [LARGE SCALE GENOMIC DNA]</scope>
    <source>
        <strain evidence="4">J267</strain>
        <tissue evidence="4">Leaf</tissue>
    </source>
</reference>
<feature type="transmembrane region" description="Helical" evidence="2">
    <location>
        <begin position="430"/>
        <end position="450"/>
    </location>
</feature>
<feature type="transmembrane region" description="Helical" evidence="2">
    <location>
        <begin position="399"/>
        <end position="423"/>
    </location>
</feature>
<accession>A0A5J4ZWA6</accession>
<dbReference type="EMBL" id="CM018048">
    <property type="protein sequence ID" value="KAA8522164.1"/>
    <property type="molecule type" value="Genomic_DNA"/>
</dbReference>
<dbReference type="SUPFAM" id="SSF48403">
    <property type="entry name" value="Ankyrin repeat"/>
    <property type="match status" value="1"/>
</dbReference>
<evidence type="ECO:0000256" key="2">
    <source>
        <dbReference type="SAM" id="Phobius"/>
    </source>
</evidence>
<dbReference type="AlphaFoldDB" id="A0A5J4ZWA6"/>
<dbReference type="InterPro" id="IPR002110">
    <property type="entry name" value="Ankyrin_rpt"/>
</dbReference>
<organism evidence="4 5">
    <name type="scientific">Nyssa sinensis</name>
    <dbReference type="NCBI Taxonomy" id="561372"/>
    <lineage>
        <taxon>Eukaryota</taxon>
        <taxon>Viridiplantae</taxon>
        <taxon>Streptophyta</taxon>
        <taxon>Embryophyta</taxon>
        <taxon>Tracheophyta</taxon>
        <taxon>Spermatophyta</taxon>
        <taxon>Magnoliopsida</taxon>
        <taxon>eudicotyledons</taxon>
        <taxon>Gunneridae</taxon>
        <taxon>Pentapetalae</taxon>
        <taxon>asterids</taxon>
        <taxon>Cornales</taxon>
        <taxon>Nyssaceae</taxon>
        <taxon>Nyssa</taxon>
    </lineage>
</organism>
<evidence type="ECO:0000256" key="1">
    <source>
        <dbReference type="PROSITE-ProRule" id="PRU00023"/>
    </source>
</evidence>
<feature type="repeat" description="ANK" evidence="1">
    <location>
        <begin position="138"/>
        <end position="160"/>
    </location>
</feature>
<sequence length="512" mass="56473">MDHRLFDAAQAGDIEALYNLIQQDPFILSKVDQVPFLETPLHVAISANQTRFAKEIASLQPSFAKKLNQYGNSPLHLASMAGDVEMVKELQTIDQNLCLLKGREKRTPLHCAAMVGKTDVINLLLNGCHKCILELTTRKETALHLAVKNNQLEAFKLLLEWLKKCYEIEIGASAFTFAVESVKLVSLGGRVKTNKLFNKDEFEGVMYSHAFDKREVEGYARIKDGLQKIKREEVLNWKDDEGNTLLHLATKNKQLEIIKALFGSIPASGTKVEVNAINGNNLTALDILLDLPREKEDQEIENILRGVGAVTANQIIIVPPPPPAATTMSNKTFEIIGRPSPIDTSKGLLIGAILIAMACFLTGLYPPGGVWLEDYKPAGYNNTTTTEHKAGTAIMAKSFISVLFMFANIYCFFASLFTISLLAKGSPLRGLLLFALAALSVAYLLGLAVITPDEKFPSLLIFFLTVLATFTFPLVLEARAHCRNKRKGSQATGDEDRVKARLEQIIHHGAKI</sequence>
<dbReference type="Pfam" id="PF13962">
    <property type="entry name" value="PGG"/>
    <property type="match status" value="1"/>
</dbReference>
<feature type="transmembrane region" description="Helical" evidence="2">
    <location>
        <begin position="456"/>
        <end position="476"/>
    </location>
</feature>